<dbReference type="AlphaFoldDB" id="A0AAV7QG12"/>
<dbReference type="EMBL" id="JANPWB010000010">
    <property type="protein sequence ID" value="KAJ1138326.1"/>
    <property type="molecule type" value="Genomic_DNA"/>
</dbReference>
<organism evidence="1 2">
    <name type="scientific">Pleurodeles waltl</name>
    <name type="common">Iberian ribbed newt</name>
    <dbReference type="NCBI Taxonomy" id="8319"/>
    <lineage>
        <taxon>Eukaryota</taxon>
        <taxon>Metazoa</taxon>
        <taxon>Chordata</taxon>
        <taxon>Craniata</taxon>
        <taxon>Vertebrata</taxon>
        <taxon>Euteleostomi</taxon>
        <taxon>Amphibia</taxon>
        <taxon>Batrachia</taxon>
        <taxon>Caudata</taxon>
        <taxon>Salamandroidea</taxon>
        <taxon>Salamandridae</taxon>
        <taxon>Pleurodelinae</taxon>
        <taxon>Pleurodeles</taxon>
    </lineage>
</organism>
<proteinExistence type="predicted"/>
<gene>
    <name evidence="1" type="ORF">NDU88_004713</name>
</gene>
<reference evidence="1" key="1">
    <citation type="journal article" date="2022" name="bioRxiv">
        <title>Sequencing and chromosome-scale assembly of the giantPleurodeles waltlgenome.</title>
        <authorList>
            <person name="Brown T."/>
            <person name="Elewa A."/>
            <person name="Iarovenko S."/>
            <person name="Subramanian E."/>
            <person name="Araus A.J."/>
            <person name="Petzold A."/>
            <person name="Susuki M."/>
            <person name="Suzuki K.-i.T."/>
            <person name="Hayashi T."/>
            <person name="Toyoda A."/>
            <person name="Oliveira C."/>
            <person name="Osipova E."/>
            <person name="Leigh N.D."/>
            <person name="Simon A."/>
            <person name="Yun M.H."/>
        </authorList>
    </citation>
    <scope>NUCLEOTIDE SEQUENCE</scope>
    <source>
        <strain evidence="1">20211129_DDA</strain>
        <tissue evidence="1">Liver</tissue>
    </source>
</reference>
<evidence type="ECO:0000313" key="2">
    <source>
        <dbReference type="Proteomes" id="UP001066276"/>
    </source>
</evidence>
<keyword evidence="2" id="KW-1185">Reference proteome</keyword>
<protein>
    <submittedName>
        <fullName evidence="1">Uncharacterized protein</fullName>
    </submittedName>
</protein>
<evidence type="ECO:0000313" key="1">
    <source>
        <dbReference type="EMBL" id="KAJ1138326.1"/>
    </source>
</evidence>
<dbReference type="Proteomes" id="UP001066276">
    <property type="component" value="Chromosome 6"/>
</dbReference>
<comment type="caution">
    <text evidence="1">The sequence shown here is derived from an EMBL/GenBank/DDBJ whole genome shotgun (WGS) entry which is preliminary data.</text>
</comment>
<name>A0AAV7QG12_PLEWA</name>
<accession>A0AAV7QG12</accession>
<sequence length="75" mass="8834">MIKAYVDNRNASGKEKESLLSQFGDASLPFTATRTLRQRRYDHAETNKTTRVHWQKIPITEDWPIEDYFISLMLC</sequence>